<dbReference type="InterPro" id="IPR007053">
    <property type="entry name" value="LRAT_dom"/>
</dbReference>
<dbReference type="PANTHER" id="PTHR13943:SF31">
    <property type="entry name" value="PHOSPHOLIPASE A AND ACYLTRANSFERASE 3"/>
    <property type="match status" value="1"/>
</dbReference>
<evidence type="ECO:0000256" key="3">
    <source>
        <dbReference type="ARBA" id="ARBA00022801"/>
    </source>
</evidence>
<dbReference type="GO" id="GO:0016410">
    <property type="term" value="F:N-acyltransferase activity"/>
    <property type="evidence" value="ECO:0007669"/>
    <property type="project" value="TreeGrafter"/>
</dbReference>
<accession>A0AAD6A4X3</accession>
<gene>
    <name evidence="6" type="ORF">JOQ06_006549</name>
</gene>
<dbReference type="GO" id="GO:0005737">
    <property type="term" value="C:cytoplasm"/>
    <property type="evidence" value="ECO:0007669"/>
    <property type="project" value="TreeGrafter"/>
</dbReference>
<evidence type="ECO:0000256" key="1">
    <source>
        <dbReference type="ARBA" id="ARBA00007824"/>
    </source>
</evidence>
<dbReference type="EMBL" id="JAPTMU010000542">
    <property type="protein sequence ID" value="KAJ4918332.1"/>
    <property type="molecule type" value="Genomic_DNA"/>
</dbReference>
<dbReference type="Proteomes" id="UP001219934">
    <property type="component" value="Unassembled WGS sequence"/>
</dbReference>
<comment type="similarity">
    <text evidence="1">Belongs to the H-rev107 family.</text>
</comment>
<keyword evidence="3" id="KW-0378">Hydrolase</keyword>
<feature type="domain" description="LRAT" evidence="5">
    <location>
        <begin position="61"/>
        <end position="177"/>
    </location>
</feature>
<sequence length="179" mass="19653">MRQSGELQLSSASVCDSAVGVPVSEAVGVDLAQSDLDLCSMSDVCVAPVLAACEQYNVGDLIEIFKGFYKHWAVYVGDGFIVHMAPASNVPGACADSLMSVRNKKALVKKEKLWDVVGKAKWRINNRQDKTYKPRPAEDIVRDACARVGETLYYSVFQNNCEHFAKELRYGKAKSLQVG</sequence>
<proteinExistence type="inferred from homology"/>
<dbReference type="GO" id="GO:0070292">
    <property type="term" value="P:N-acylphosphatidylethanolamine metabolic process"/>
    <property type="evidence" value="ECO:0007669"/>
    <property type="project" value="TreeGrafter"/>
</dbReference>
<evidence type="ECO:0000313" key="7">
    <source>
        <dbReference type="Proteomes" id="UP001219934"/>
    </source>
</evidence>
<protein>
    <recommendedName>
        <fullName evidence="5">LRAT domain-containing protein</fullName>
    </recommendedName>
</protein>
<dbReference type="PANTHER" id="PTHR13943">
    <property type="entry name" value="HRAS-LIKE SUPPRESSOR - RELATED"/>
    <property type="match status" value="1"/>
</dbReference>
<keyword evidence="7" id="KW-1185">Reference proteome</keyword>
<name>A0AAD6A4X3_9TELE</name>
<evidence type="ECO:0000313" key="6">
    <source>
        <dbReference type="EMBL" id="KAJ4918332.1"/>
    </source>
</evidence>
<comment type="caution">
    <text evidence="6">The sequence shown here is derived from an EMBL/GenBank/DDBJ whole genome shotgun (WGS) entry which is preliminary data.</text>
</comment>
<dbReference type="InterPro" id="IPR051496">
    <property type="entry name" value="H-rev107_PLA/AT"/>
</dbReference>
<keyword evidence="4" id="KW-0443">Lipid metabolism</keyword>
<dbReference type="PROSITE" id="PS51934">
    <property type="entry name" value="LRAT"/>
    <property type="match status" value="1"/>
</dbReference>
<dbReference type="Gene3D" id="3.90.1720.10">
    <property type="entry name" value="endopeptidase domain like (from Nostoc punctiforme)"/>
    <property type="match status" value="1"/>
</dbReference>
<reference evidence="6" key="1">
    <citation type="submission" date="2022-11" db="EMBL/GenBank/DDBJ databases">
        <title>Chromosome-level genome of Pogonophryne albipinna.</title>
        <authorList>
            <person name="Jo E."/>
        </authorList>
    </citation>
    <scope>NUCLEOTIDE SEQUENCE</scope>
    <source>
        <strain evidence="6">SGF0006</strain>
        <tissue evidence="6">Muscle</tissue>
    </source>
</reference>
<dbReference type="Pfam" id="PF04970">
    <property type="entry name" value="LRAT"/>
    <property type="match status" value="1"/>
</dbReference>
<dbReference type="GO" id="GO:0008970">
    <property type="term" value="F:phospholipase A1 activity"/>
    <property type="evidence" value="ECO:0007669"/>
    <property type="project" value="TreeGrafter"/>
</dbReference>
<organism evidence="6 7">
    <name type="scientific">Pogonophryne albipinna</name>
    <dbReference type="NCBI Taxonomy" id="1090488"/>
    <lineage>
        <taxon>Eukaryota</taxon>
        <taxon>Metazoa</taxon>
        <taxon>Chordata</taxon>
        <taxon>Craniata</taxon>
        <taxon>Vertebrata</taxon>
        <taxon>Euteleostomi</taxon>
        <taxon>Actinopterygii</taxon>
        <taxon>Neopterygii</taxon>
        <taxon>Teleostei</taxon>
        <taxon>Neoteleostei</taxon>
        <taxon>Acanthomorphata</taxon>
        <taxon>Eupercaria</taxon>
        <taxon>Perciformes</taxon>
        <taxon>Notothenioidei</taxon>
        <taxon>Pogonophryne</taxon>
    </lineage>
</organism>
<dbReference type="GO" id="GO:0004623">
    <property type="term" value="F:phospholipase A2 activity"/>
    <property type="evidence" value="ECO:0007669"/>
    <property type="project" value="TreeGrafter"/>
</dbReference>
<evidence type="ECO:0000256" key="2">
    <source>
        <dbReference type="ARBA" id="ARBA00022679"/>
    </source>
</evidence>
<evidence type="ECO:0000259" key="5">
    <source>
        <dbReference type="PROSITE" id="PS51934"/>
    </source>
</evidence>
<dbReference type="AlphaFoldDB" id="A0AAD6A4X3"/>
<keyword evidence="2" id="KW-0808">Transferase</keyword>
<evidence type="ECO:0000256" key="4">
    <source>
        <dbReference type="ARBA" id="ARBA00023098"/>
    </source>
</evidence>